<dbReference type="SUPFAM" id="SSF82171">
    <property type="entry name" value="DPP6 N-terminal domain-like"/>
    <property type="match status" value="1"/>
</dbReference>
<evidence type="ECO:0000313" key="1">
    <source>
        <dbReference type="EMBL" id="SDM89343.1"/>
    </source>
</evidence>
<sequence>MKISNKLLVKYCPAHSTPGTTTSSVKKNILFLSSVLALCGLLSCRNTSGDAATSTQKKYSIYILGRDAKEYIVETNTLDSGIIYPEKTGAELDEKEMDRDLIAKDGFYYRLNRKKASFIKYTATEQTMKEVATAPLENFAIDNYYWLNKDSLLLTGLNTTDFSQVKYAIIKTDDMKVLTIGDLAIPLPFGKYTSISTGFTELKNKQLFVGYTYHQRLSSYDYTTSDTTYLALFNYPQMTKIRIDKDVRSTYPGGTNMVQPYSFNDEKGNYYFMTCPGIALGNRADISTGIFRINAGENALDKNYFFNISGTVINNHAYGIWYLGGKQAIIRTERKDLFKGLSDHYSTAHFEFYLIDLATQKVIKKLELPLDKGTRRACVIVSGEMAYISVNSTKEGNYIWLYNIKTGNLKKGLQLAGDTDFMMRIDQLQK</sequence>
<accession>A0A1G9WYX2</accession>
<dbReference type="Proteomes" id="UP000183200">
    <property type="component" value="Unassembled WGS sequence"/>
</dbReference>
<gene>
    <name evidence="1" type="ORF">SAMN05421820_105315</name>
</gene>
<dbReference type="STRING" id="430522.BFS30_07440"/>
<evidence type="ECO:0000313" key="2">
    <source>
        <dbReference type="Proteomes" id="UP000183200"/>
    </source>
</evidence>
<evidence type="ECO:0008006" key="3">
    <source>
        <dbReference type="Google" id="ProtNLM"/>
    </source>
</evidence>
<organism evidence="1 2">
    <name type="scientific">Pedobacter steynii</name>
    <dbReference type="NCBI Taxonomy" id="430522"/>
    <lineage>
        <taxon>Bacteria</taxon>
        <taxon>Pseudomonadati</taxon>
        <taxon>Bacteroidota</taxon>
        <taxon>Sphingobacteriia</taxon>
        <taxon>Sphingobacteriales</taxon>
        <taxon>Sphingobacteriaceae</taxon>
        <taxon>Pedobacter</taxon>
    </lineage>
</organism>
<protein>
    <recommendedName>
        <fullName evidence="3">DUF4374 domain-containing protein</fullName>
    </recommendedName>
</protein>
<proteinExistence type="predicted"/>
<reference evidence="2" key="1">
    <citation type="submission" date="2016-10" db="EMBL/GenBank/DDBJ databases">
        <authorList>
            <person name="Varghese N."/>
            <person name="Submissions S."/>
        </authorList>
    </citation>
    <scope>NUCLEOTIDE SEQUENCE [LARGE SCALE GENOMIC DNA]</scope>
    <source>
        <strain evidence="2">DSM 19110</strain>
    </source>
</reference>
<keyword evidence="2" id="KW-1185">Reference proteome</keyword>
<dbReference type="EMBL" id="FNGY01000005">
    <property type="protein sequence ID" value="SDM89343.1"/>
    <property type="molecule type" value="Genomic_DNA"/>
</dbReference>
<dbReference type="AlphaFoldDB" id="A0A1G9WYX2"/>
<name>A0A1G9WYX2_9SPHI</name>